<protein>
    <submittedName>
        <fullName evidence="1">Uncharacterized protein</fullName>
    </submittedName>
</protein>
<feature type="non-terminal residue" evidence="1">
    <location>
        <position position="150"/>
    </location>
</feature>
<feature type="non-terminal residue" evidence="1">
    <location>
        <position position="1"/>
    </location>
</feature>
<proteinExistence type="predicted"/>
<reference evidence="1" key="1">
    <citation type="submission" date="2021-02" db="EMBL/GenBank/DDBJ databases">
        <authorList>
            <person name="Dougan E. K."/>
            <person name="Rhodes N."/>
            <person name="Thang M."/>
            <person name="Chan C."/>
        </authorList>
    </citation>
    <scope>NUCLEOTIDE SEQUENCE</scope>
</reference>
<dbReference type="Proteomes" id="UP000649617">
    <property type="component" value="Unassembled WGS sequence"/>
</dbReference>
<dbReference type="AlphaFoldDB" id="A0A812RF02"/>
<organism evidence="1 2">
    <name type="scientific">Symbiodinium pilosum</name>
    <name type="common">Dinoflagellate</name>
    <dbReference type="NCBI Taxonomy" id="2952"/>
    <lineage>
        <taxon>Eukaryota</taxon>
        <taxon>Sar</taxon>
        <taxon>Alveolata</taxon>
        <taxon>Dinophyceae</taxon>
        <taxon>Suessiales</taxon>
        <taxon>Symbiodiniaceae</taxon>
        <taxon>Symbiodinium</taxon>
    </lineage>
</organism>
<accession>A0A812RF02</accession>
<evidence type="ECO:0000313" key="1">
    <source>
        <dbReference type="EMBL" id="CAE7435127.1"/>
    </source>
</evidence>
<gene>
    <name evidence="1" type="ORF">SPIL2461_LOCUS10628</name>
</gene>
<comment type="caution">
    <text evidence="1">The sequence shown here is derived from an EMBL/GenBank/DDBJ whole genome shotgun (WGS) entry which is preliminary data.</text>
</comment>
<keyword evidence="2" id="KW-1185">Reference proteome</keyword>
<evidence type="ECO:0000313" key="2">
    <source>
        <dbReference type="Proteomes" id="UP000649617"/>
    </source>
</evidence>
<sequence>GLLGLAVQLTPAVASALCQQRGAQLKALCRSCPSRLRASLAGHKPPLLLLSGLPEALHAALPKVRDLLQIKPPGWNAEARDPLVPGEVPAVSMVPMGDYSLWVWLKSLDGGVGEMLIYCERLNELFQDISQLSAVQSGPFGEVPDPRFLQ</sequence>
<dbReference type="OrthoDB" id="437333at2759"/>
<dbReference type="EMBL" id="CAJNIZ010020019">
    <property type="protein sequence ID" value="CAE7435127.1"/>
    <property type="molecule type" value="Genomic_DNA"/>
</dbReference>
<name>A0A812RF02_SYMPI</name>